<keyword evidence="4 9" id="KW-0547">Nucleotide-binding</keyword>
<feature type="non-terminal residue" evidence="13">
    <location>
        <position position="1"/>
    </location>
</feature>
<dbReference type="PROSITE" id="PS00455">
    <property type="entry name" value="AMP_BINDING"/>
    <property type="match status" value="1"/>
</dbReference>
<evidence type="ECO:0000256" key="3">
    <source>
        <dbReference type="ARBA" id="ARBA00022598"/>
    </source>
</evidence>
<organism evidence="13 14">
    <name type="scientific">Aptenodytes forsteri</name>
    <name type="common">Emperor penguin</name>
    <dbReference type="NCBI Taxonomy" id="9233"/>
    <lineage>
        <taxon>Eukaryota</taxon>
        <taxon>Metazoa</taxon>
        <taxon>Chordata</taxon>
        <taxon>Craniata</taxon>
        <taxon>Vertebrata</taxon>
        <taxon>Euteleostomi</taxon>
        <taxon>Archelosauria</taxon>
        <taxon>Archosauria</taxon>
        <taxon>Dinosauria</taxon>
        <taxon>Saurischia</taxon>
        <taxon>Theropoda</taxon>
        <taxon>Coelurosauria</taxon>
        <taxon>Aves</taxon>
        <taxon>Neognathae</taxon>
        <taxon>Neoaves</taxon>
        <taxon>Aequornithes</taxon>
        <taxon>Sphenisciformes</taxon>
        <taxon>Spheniscidae</taxon>
        <taxon>Aptenodytes</taxon>
    </lineage>
</organism>
<dbReference type="FunFam" id="3.40.50.12780:FF:000001">
    <property type="entry name" value="Acetyl-coenzyme A synthetase"/>
    <property type="match status" value="1"/>
</dbReference>
<evidence type="ECO:0000259" key="12">
    <source>
        <dbReference type="Pfam" id="PF13193"/>
    </source>
</evidence>
<evidence type="ECO:0000313" key="14">
    <source>
        <dbReference type="Proteomes" id="UP000053286"/>
    </source>
</evidence>
<keyword evidence="10" id="KW-0812">Transmembrane</keyword>
<dbReference type="InterPro" id="IPR011904">
    <property type="entry name" value="Ac_CoA_lig"/>
</dbReference>
<dbReference type="Proteomes" id="UP000053286">
    <property type="component" value="Unassembled WGS sequence"/>
</dbReference>
<dbReference type="SUPFAM" id="SSF56801">
    <property type="entry name" value="Acetyl-CoA synthetase-like"/>
    <property type="match status" value="1"/>
</dbReference>
<dbReference type="InterPro" id="IPR000873">
    <property type="entry name" value="AMP-dep_synth/lig_dom"/>
</dbReference>
<dbReference type="InterPro" id="IPR042099">
    <property type="entry name" value="ANL_N_sf"/>
</dbReference>
<keyword evidence="6" id="KW-0443">Lipid metabolism</keyword>
<keyword evidence="10" id="KW-0472">Membrane</keyword>
<dbReference type="GO" id="GO:0050218">
    <property type="term" value="F:propionate-CoA ligase activity"/>
    <property type="evidence" value="ECO:0007669"/>
    <property type="project" value="UniProtKB-EC"/>
</dbReference>
<proteinExistence type="inferred from homology"/>
<dbReference type="Gene3D" id="3.30.300.30">
    <property type="match status" value="1"/>
</dbReference>
<dbReference type="NCBIfam" id="NF001208">
    <property type="entry name" value="PRK00174.1"/>
    <property type="match status" value="1"/>
</dbReference>
<evidence type="ECO:0000259" key="11">
    <source>
        <dbReference type="Pfam" id="PF00501"/>
    </source>
</evidence>
<dbReference type="STRING" id="9233.A0A087RCB7"/>
<feature type="transmembrane region" description="Helical" evidence="10">
    <location>
        <begin position="73"/>
        <end position="95"/>
    </location>
</feature>
<evidence type="ECO:0000256" key="9">
    <source>
        <dbReference type="RuleBase" id="RU361147"/>
    </source>
</evidence>
<keyword evidence="10" id="KW-1133">Transmembrane helix</keyword>
<dbReference type="CDD" id="cd05966">
    <property type="entry name" value="ACS"/>
    <property type="match status" value="1"/>
</dbReference>
<dbReference type="FunFam" id="3.30.300.30:FF:000004">
    <property type="entry name" value="Acetyl-coenzyme A synthetase"/>
    <property type="match status" value="1"/>
</dbReference>
<comment type="similarity">
    <text evidence="2 9">Belongs to the ATP-dependent AMP-binding enzyme family.</text>
</comment>
<evidence type="ECO:0000256" key="7">
    <source>
        <dbReference type="ARBA" id="ARBA00049004"/>
    </source>
</evidence>
<keyword evidence="3 9" id="KW-0436">Ligase</keyword>
<dbReference type="GO" id="GO:0019427">
    <property type="term" value="P:acetyl-CoA biosynthetic process from acetate"/>
    <property type="evidence" value="ECO:0007669"/>
    <property type="project" value="InterPro"/>
</dbReference>
<evidence type="ECO:0000256" key="4">
    <source>
        <dbReference type="ARBA" id="ARBA00022741"/>
    </source>
</evidence>
<dbReference type="InterPro" id="IPR045851">
    <property type="entry name" value="AMP-bd_C_sf"/>
</dbReference>
<dbReference type="Gene3D" id="3.40.50.12780">
    <property type="entry name" value="N-terminal domain of ligase-like"/>
    <property type="match status" value="1"/>
</dbReference>
<dbReference type="InterPro" id="IPR020845">
    <property type="entry name" value="AMP-binding_CS"/>
</dbReference>
<dbReference type="PANTHER" id="PTHR24095">
    <property type="entry name" value="ACETYL-COENZYME A SYNTHETASE"/>
    <property type="match status" value="1"/>
</dbReference>
<dbReference type="GO" id="GO:0005524">
    <property type="term" value="F:ATP binding"/>
    <property type="evidence" value="ECO:0007669"/>
    <property type="project" value="UniProtKB-UniRule"/>
</dbReference>
<keyword evidence="14" id="KW-1185">Reference proteome</keyword>
<dbReference type="InterPro" id="IPR025110">
    <property type="entry name" value="AMP-bd_C"/>
</dbReference>
<feature type="domain" description="AMP-dependent synthetase/ligase" evidence="11">
    <location>
        <begin position="25"/>
        <end position="438"/>
    </location>
</feature>
<name>A0A087RCB7_APTFO</name>
<evidence type="ECO:0000313" key="13">
    <source>
        <dbReference type="EMBL" id="KFM11121.1"/>
    </source>
</evidence>
<dbReference type="AlphaFoldDB" id="A0A087RCB7"/>
<evidence type="ECO:0000256" key="6">
    <source>
        <dbReference type="ARBA" id="ARBA00023098"/>
    </source>
</evidence>
<dbReference type="Pfam" id="PF13193">
    <property type="entry name" value="AMP-binding_C"/>
    <property type="match status" value="1"/>
</dbReference>
<evidence type="ECO:0000256" key="8">
    <source>
        <dbReference type="ARBA" id="ARBA00062877"/>
    </source>
</evidence>
<dbReference type="Pfam" id="PF00501">
    <property type="entry name" value="AMP-binding"/>
    <property type="match status" value="1"/>
</dbReference>
<dbReference type="GO" id="GO:0005737">
    <property type="term" value="C:cytoplasm"/>
    <property type="evidence" value="ECO:0007669"/>
    <property type="project" value="TreeGrafter"/>
</dbReference>
<comment type="catalytic activity">
    <reaction evidence="7">
        <text>propanoate + ATP + CoA = propanoyl-CoA + AMP + diphosphate</text>
        <dbReference type="Rhea" id="RHEA:20373"/>
        <dbReference type="ChEBI" id="CHEBI:17272"/>
        <dbReference type="ChEBI" id="CHEBI:30616"/>
        <dbReference type="ChEBI" id="CHEBI:33019"/>
        <dbReference type="ChEBI" id="CHEBI:57287"/>
        <dbReference type="ChEBI" id="CHEBI:57392"/>
        <dbReference type="ChEBI" id="CHEBI:456215"/>
        <dbReference type="EC" id="6.2.1.17"/>
    </reaction>
    <physiologicalReaction direction="left-to-right" evidence="7">
        <dbReference type="Rhea" id="RHEA:20374"/>
    </physiologicalReaction>
</comment>
<feature type="domain" description="AMP-binding enzyme C-terminal" evidence="12">
    <location>
        <begin position="493"/>
        <end position="571"/>
    </location>
</feature>
<gene>
    <name evidence="13" type="ORF">AS27_05430</name>
</gene>
<dbReference type="GO" id="GO:0016208">
    <property type="term" value="F:AMP binding"/>
    <property type="evidence" value="ECO:0007669"/>
    <property type="project" value="InterPro"/>
</dbReference>
<sequence>IFIEWMKGATTNICYNLLDRNVNEKKLGDKIAFYWEGNEPGDSAKITYSELLHEVCQFANVLRSQGMKKGDRISIYMPMILELVVAMLACARIGALHSIVFAGFSADSLCERILDCGCSLLITADAFYRGDKLINLKQIADEALQKCKNKGSPLKKCIVVKHLGREEVAVDGTCSKSPPLKRLCQDVQTPWNTAVDMWWHELMSSASTECEPEWCDSEDELFILYTSGSTGKPKGVLHTVGGYMLFAATSFKYVFDYQPEDVYWCTADIGWITGHSYLTYGPLANGATSVLFEGVPTYPDIGRMWSIVDKYKVTKFYTAPTAIRLLMKHGEEPVKKHSRKSLKVLGSVGEPINPEAWLWYYCVVGEERCPIVDTFWQTETGGHMLTPLPAATPMKPGSATFPFFGVVPAILNESGEELEGEAEGYLVFKQPWPGIMRTLYGNHQQFETIYFKKFPGYYVTGDGCRRDKDGYYWITGRIDDMLNVSGHLLSTAEVESALLEHAAISEAAVVSHPHPLKGECLYCFVTLRDGHEFTKNLTDELKKQVREKIGPIATPDYIQYAPSLPKTRSGKITRRILRKIAKNDQDLGDISTLANPGIIKHLFSSRCDTK</sequence>
<comment type="subunit">
    <text evidence="8">Monomer. Interacts with TFEB. AMPK-mediated phosphorylated form at Ser-659 interacts with KPNA1; this interaction results in nuclear translocation of ACSS2. Interacts with the 'Thr-172' phosphorylated form of PRKAA2. Interacts with CREBBP.</text>
</comment>
<reference evidence="13 14" key="1">
    <citation type="submission" date="2014-04" db="EMBL/GenBank/DDBJ databases">
        <title>Genome evolution of avian class.</title>
        <authorList>
            <person name="Zhang G."/>
            <person name="Li C."/>
        </authorList>
    </citation>
    <scope>NUCLEOTIDE SEQUENCE [LARGE SCALE GENOMIC DNA]</scope>
    <source>
        <strain evidence="13">BGI_AS27</strain>
    </source>
</reference>
<evidence type="ECO:0000256" key="5">
    <source>
        <dbReference type="ARBA" id="ARBA00022840"/>
    </source>
</evidence>
<protein>
    <recommendedName>
        <fullName evidence="9">Acetyl-coenzyme A synthetase</fullName>
        <ecNumber evidence="9">6.2.1.1</ecNumber>
    </recommendedName>
</protein>
<dbReference type="PANTHER" id="PTHR24095:SF126">
    <property type="entry name" value="ACETYL-COENZYME A SYNTHETASE, CYTOPLASMIC"/>
    <property type="match status" value="1"/>
</dbReference>
<comment type="catalytic activity">
    <reaction evidence="1">
        <text>acetate + ATP + CoA = acetyl-CoA + AMP + diphosphate</text>
        <dbReference type="Rhea" id="RHEA:23176"/>
        <dbReference type="ChEBI" id="CHEBI:30089"/>
        <dbReference type="ChEBI" id="CHEBI:30616"/>
        <dbReference type="ChEBI" id="CHEBI:33019"/>
        <dbReference type="ChEBI" id="CHEBI:57287"/>
        <dbReference type="ChEBI" id="CHEBI:57288"/>
        <dbReference type="ChEBI" id="CHEBI:456215"/>
        <dbReference type="EC" id="6.2.1.1"/>
    </reaction>
    <physiologicalReaction direction="left-to-right" evidence="1">
        <dbReference type="Rhea" id="RHEA:23177"/>
    </physiologicalReaction>
</comment>
<dbReference type="GO" id="GO:0003987">
    <property type="term" value="F:acetate-CoA ligase activity"/>
    <property type="evidence" value="ECO:0007669"/>
    <property type="project" value="UniProtKB-UniRule"/>
</dbReference>
<keyword evidence="5 9" id="KW-0067">ATP-binding</keyword>
<accession>A0A087RCB7</accession>
<feature type="non-terminal residue" evidence="13">
    <location>
        <position position="610"/>
    </location>
</feature>
<dbReference type="GO" id="GO:0006629">
    <property type="term" value="P:lipid metabolic process"/>
    <property type="evidence" value="ECO:0007669"/>
    <property type="project" value="UniProtKB-KW"/>
</dbReference>
<evidence type="ECO:0000256" key="2">
    <source>
        <dbReference type="ARBA" id="ARBA00006432"/>
    </source>
</evidence>
<dbReference type="EC" id="6.2.1.1" evidence="9"/>
<dbReference type="NCBIfam" id="TIGR02188">
    <property type="entry name" value="Ac_CoA_lig_AcsA"/>
    <property type="match status" value="1"/>
</dbReference>
<evidence type="ECO:0000256" key="10">
    <source>
        <dbReference type="SAM" id="Phobius"/>
    </source>
</evidence>
<evidence type="ECO:0000256" key="1">
    <source>
        <dbReference type="ARBA" id="ARBA00001884"/>
    </source>
</evidence>
<dbReference type="EMBL" id="KL226289">
    <property type="protein sequence ID" value="KFM11121.1"/>
    <property type="molecule type" value="Genomic_DNA"/>
</dbReference>